<sequence length="352" mass="36892">MTTSAPQNRAAWLKHPKQTPFEIGDAPTPTPSATEILIRIHAIAINPIEAAQQKVGMLISSYPFIIGCDAAGEVVEVGSSVTKFQKGDRVTMLCDGSTENDSSHSAFQLYAASREVIAAKIPDGMAYKDAVVLPLGISTAACMLFQQDTLALPFPTVPRKANGKVLLVWGGSSSVGATGIQLAIGAGYDVVTTASPRNHAMCKEIGAKWVFDHSSPTVVEDIVSAVKSSGQLYAGAFCAIFGEPNAVCGKVTLQLATMDEAKVVATVYPAVMPLPKGLPEGVKYSTCYGSDLKKNEVGPAVWGEWIPKALENGDLKCKPDAVVVGHGLESLQEACDKMSAGVSGAKLVVELS</sequence>
<name>A0ACC3DZN9_9PEZI</name>
<keyword evidence="2" id="KW-1185">Reference proteome</keyword>
<evidence type="ECO:0000313" key="1">
    <source>
        <dbReference type="EMBL" id="KAK3082339.1"/>
    </source>
</evidence>
<dbReference type="EMBL" id="JAWDJW010000001">
    <property type="protein sequence ID" value="KAK3082339.1"/>
    <property type="molecule type" value="Genomic_DNA"/>
</dbReference>
<proteinExistence type="predicted"/>
<gene>
    <name evidence="1" type="ORF">LTS18_004251</name>
</gene>
<evidence type="ECO:0000313" key="2">
    <source>
        <dbReference type="Proteomes" id="UP001186974"/>
    </source>
</evidence>
<accession>A0ACC3DZN9</accession>
<dbReference type="Proteomes" id="UP001186974">
    <property type="component" value="Unassembled WGS sequence"/>
</dbReference>
<organism evidence="1 2">
    <name type="scientific">Coniosporium uncinatum</name>
    <dbReference type="NCBI Taxonomy" id="93489"/>
    <lineage>
        <taxon>Eukaryota</taxon>
        <taxon>Fungi</taxon>
        <taxon>Dikarya</taxon>
        <taxon>Ascomycota</taxon>
        <taxon>Pezizomycotina</taxon>
        <taxon>Dothideomycetes</taxon>
        <taxon>Dothideomycetes incertae sedis</taxon>
        <taxon>Coniosporium</taxon>
    </lineage>
</organism>
<protein>
    <submittedName>
        <fullName evidence="1">Uncharacterized protein</fullName>
    </submittedName>
</protein>
<comment type="caution">
    <text evidence="1">The sequence shown here is derived from an EMBL/GenBank/DDBJ whole genome shotgun (WGS) entry which is preliminary data.</text>
</comment>
<reference evidence="1" key="1">
    <citation type="submission" date="2024-09" db="EMBL/GenBank/DDBJ databases">
        <title>Black Yeasts Isolated from many extreme environments.</title>
        <authorList>
            <person name="Coleine C."/>
            <person name="Stajich J.E."/>
            <person name="Selbmann L."/>
        </authorList>
    </citation>
    <scope>NUCLEOTIDE SEQUENCE</scope>
    <source>
        <strain evidence="1">CCFEE 5737</strain>
    </source>
</reference>